<dbReference type="SUPFAM" id="SSF49299">
    <property type="entry name" value="PKD domain"/>
    <property type="match status" value="1"/>
</dbReference>
<protein>
    <submittedName>
        <fullName evidence="3">Stalk domain-containing protein</fullName>
    </submittedName>
</protein>
<reference evidence="4" key="1">
    <citation type="journal article" date="2019" name="Int. J. Syst. Evol. Microbiol.">
        <title>The Global Catalogue of Microorganisms (GCM) 10K type strain sequencing project: providing services to taxonomists for standard genome sequencing and annotation.</title>
        <authorList>
            <consortium name="The Broad Institute Genomics Platform"/>
            <consortium name="The Broad Institute Genome Sequencing Center for Infectious Disease"/>
            <person name="Wu L."/>
            <person name="Ma J."/>
        </authorList>
    </citation>
    <scope>NUCLEOTIDE SEQUENCE [LARGE SCALE GENOMIC DNA]</scope>
    <source>
        <strain evidence="4">CCUG 53270</strain>
    </source>
</reference>
<evidence type="ECO:0000313" key="4">
    <source>
        <dbReference type="Proteomes" id="UP001597180"/>
    </source>
</evidence>
<dbReference type="InterPro" id="IPR013783">
    <property type="entry name" value="Ig-like_fold"/>
</dbReference>
<feature type="signal peptide" evidence="1">
    <location>
        <begin position="1"/>
        <end position="31"/>
    </location>
</feature>
<dbReference type="InterPro" id="IPR035986">
    <property type="entry name" value="PKD_dom_sf"/>
</dbReference>
<evidence type="ECO:0000256" key="1">
    <source>
        <dbReference type="SAM" id="SignalP"/>
    </source>
</evidence>
<dbReference type="Gene3D" id="2.60.40.10">
    <property type="entry name" value="Immunoglobulins"/>
    <property type="match status" value="1"/>
</dbReference>
<dbReference type="Gene3D" id="3.30.457.10">
    <property type="entry name" value="Copper amine oxidase-like, N-terminal domain"/>
    <property type="match status" value="2"/>
</dbReference>
<accession>A0ABW3UJR1</accession>
<dbReference type="RefSeq" id="WP_345594542.1">
    <property type="nucleotide sequence ID" value="NZ_BAABJG010000055.1"/>
</dbReference>
<evidence type="ECO:0000313" key="3">
    <source>
        <dbReference type="EMBL" id="MFD1219840.1"/>
    </source>
</evidence>
<name>A0ABW3UJR1_9BACL</name>
<dbReference type="InterPro" id="IPR036582">
    <property type="entry name" value="Mao_N_sf"/>
</dbReference>
<organism evidence="3 4">
    <name type="scientific">Paenibacillus vulneris</name>
    <dbReference type="NCBI Taxonomy" id="1133364"/>
    <lineage>
        <taxon>Bacteria</taxon>
        <taxon>Bacillati</taxon>
        <taxon>Bacillota</taxon>
        <taxon>Bacilli</taxon>
        <taxon>Bacillales</taxon>
        <taxon>Paenibacillaceae</taxon>
        <taxon>Paenibacillus</taxon>
    </lineage>
</organism>
<comment type="caution">
    <text evidence="3">The sequence shown here is derived from an EMBL/GenBank/DDBJ whole genome shotgun (WGS) entry which is preliminary data.</text>
</comment>
<dbReference type="Pfam" id="PF07833">
    <property type="entry name" value="Cu_amine_oxidN1"/>
    <property type="match status" value="1"/>
</dbReference>
<keyword evidence="1" id="KW-0732">Signal</keyword>
<evidence type="ECO:0000259" key="2">
    <source>
        <dbReference type="Pfam" id="PF07833"/>
    </source>
</evidence>
<dbReference type="SUPFAM" id="SSF55383">
    <property type="entry name" value="Copper amine oxidase, domain N"/>
    <property type="match status" value="1"/>
</dbReference>
<dbReference type="Proteomes" id="UP001597180">
    <property type="component" value="Unassembled WGS sequence"/>
</dbReference>
<feature type="domain" description="Copper amine oxidase-like N-terminal" evidence="2">
    <location>
        <begin position="49"/>
        <end position="143"/>
    </location>
</feature>
<proteinExistence type="predicted"/>
<gene>
    <name evidence="3" type="ORF">ACFQ4B_06905</name>
</gene>
<dbReference type="EMBL" id="JBHTLU010000012">
    <property type="protein sequence ID" value="MFD1219840.1"/>
    <property type="molecule type" value="Genomic_DNA"/>
</dbReference>
<feature type="chain" id="PRO_5045575810" evidence="1">
    <location>
        <begin position="32"/>
        <end position="591"/>
    </location>
</feature>
<keyword evidence="4" id="KW-1185">Reference proteome</keyword>
<dbReference type="InterPro" id="IPR012854">
    <property type="entry name" value="Cu_amine_oxidase-like_N"/>
</dbReference>
<sequence length="591" mass="65180">MLRHLTSSFKAGALLSTVAAVGFMLPTSAGAVSVYQQHIQLVPEKTEIVVNGQKEVLEEPATVIQDRFYVPVRWLAEKLQLKLHWDADTNKVGLVTPKAFIEFDSNNGIIQVNGKPEEFASAAEIRNDRLLVQLSWIAPYTNISYELASDMQSADISFIGTPPTAYKESELRKDDAQPNSKPIALFALGKSSYRLGEKIDYVDLSYDPDAEGLPVYEWEGNKEAFYKPGTYPVTLRVKDGKGNVSEPFTRSVTVEDVPYLDREAFPYYYKDSGTVFQAGKRLLSGELPTERKVPVLVRQPEDRVLIKGRSDKPVTQYGFLYQDKVNGAARLYPQFTNGMDRTARFAIVLRNNGEKAVHMTTTRKSEPNPTVYGEVRSNKTAEDFLSSKELNEELVIEAGATAYYTMSKDLDPGQVFQGMYDITTDGEISVSYVMMKPGDTAYVLGSYQVAAEKESGTFPVSEVTWQIDAGAVKDITTFGIGDAALEPALKGTNAMSKDVILNNGNTGVRYRIHLDQAAHMAVALHPRNGFVQGAVRVNGKVVPFPAGGLTSNEGLLLYRTAGSEKQLDIEWMSAGNSQLPVDLVLYPVNAK</sequence>